<comment type="subunit">
    <text evidence="7">Interacts with uS11. Not a structural component of 40S pre-ribosomes, but transiently interacts with them by binding to uS11.</text>
</comment>
<dbReference type="InterPro" id="IPR020618">
    <property type="entry name" value="Adenyl_kinase_AK6"/>
</dbReference>
<dbReference type="eggNOG" id="arCOG01038">
    <property type="taxonomic scope" value="Archaea"/>
</dbReference>
<organism evidence="8 9">
    <name type="scientific">Pyrobaculum ferrireducens</name>
    <dbReference type="NCBI Taxonomy" id="1104324"/>
    <lineage>
        <taxon>Archaea</taxon>
        <taxon>Thermoproteota</taxon>
        <taxon>Thermoprotei</taxon>
        <taxon>Thermoproteales</taxon>
        <taxon>Thermoproteaceae</taxon>
        <taxon>Pyrobaculum</taxon>
    </lineage>
</organism>
<dbReference type="HAMAP" id="MF_00039">
    <property type="entry name" value="Adenylate_kinase_AK6"/>
    <property type="match status" value="1"/>
</dbReference>
<feature type="binding site" evidence="7">
    <location>
        <position position="17"/>
    </location>
    <ligand>
        <name>ATP</name>
        <dbReference type="ChEBI" id="CHEBI:30616"/>
    </ligand>
</feature>
<dbReference type="GO" id="GO:0016887">
    <property type="term" value="F:ATP hydrolysis activity"/>
    <property type="evidence" value="ECO:0007669"/>
    <property type="project" value="InterPro"/>
</dbReference>
<evidence type="ECO:0000256" key="6">
    <source>
        <dbReference type="ARBA" id="ARBA00022840"/>
    </source>
</evidence>
<evidence type="ECO:0000256" key="1">
    <source>
        <dbReference type="ARBA" id="ARBA00022517"/>
    </source>
</evidence>
<dbReference type="Pfam" id="PF13238">
    <property type="entry name" value="AAA_18"/>
    <property type="match status" value="1"/>
</dbReference>
<keyword evidence="6 7" id="KW-0067">ATP-binding</keyword>
<evidence type="ECO:0000256" key="3">
    <source>
        <dbReference type="ARBA" id="ARBA00022679"/>
    </source>
</evidence>
<feature type="region of interest" description="LID" evidence="7">
    <location>
        <begin position="109"/>
        <end position="119"/>
    </location>
</feature>
<gene>
    <name evidence="8" type="ORF">P186_1558</name>
</gene>
<feature type="binding site" evidence="7">
    <location>
        <position position="21"/>
    </location>
    <ligand>
        <name>ATP</name>
        <dbReference type="ChEBI" id="CHEBI:30616"/>
    </ligand>
</feature>
<comment type="function">
    <text evidence="7">Broad-specificity nucleoside monophosphate (NMP) kinase that catalyzes the reversible transfer of the terminal phosphate group between nucleoside triphosphates and monophosphates. Has also ATPase activity. Involved in the late maturation steps of the 30S ribosomal particles, specifically 16S rRNA maturation. While NMP activity is not required for ribosome maturation, ATPase activity is. Associates transiently with small ribosomal subunit protein uS11. ATP hydrolysis breaks the interaction with uS11. May temporarily remove uS11 from the ribosome to enable a conformational change of the ribosomal RNA that is needed for the final maturation step of the small ribosomal subunit.</text>
</comment>
<dbReference type="HOGENOM" id="CLU_079096_0_0_2"/>
<accession>G7VFH1</accession>
<keyword evidence="9" id="KW-1185">Reference proteome</keyword>
<keyword evidence="1 7" id="KW-0690">Ribosome biogenesis</keyword>
<feature type="binding site" evidence="7">
    <location>
        <position position="110"/>
    </location>
    <ligand>
        <name>ATP</name>
        <dbReference type="ChEBI" id="CHEBI:30616"/>
    </ligand>
</feature>
<dbReference type="PANTHER" id="PTHR12595">
    <property type="entry name" value="POS9-ACTIVATING FACTOR FAP7-RELATED"/>
    <property type="match status" value="1"/>
</dbReference>
<dbReference type="SUPFAM" id="SSF52540">
    <property type="entry name" value="P-loop containing nucleoside triphosphate hydrolases"/>
    <property type="match status" value="1"/>
</dbReference>
<dbReference type="InterPro" id="IPR027417">
    <property type="entry name" value="P-loop_NTPase"/>
</dbReference>
<keyword evidence="4 7" id="KW-0547">Nucleotide-binding</keyword>
<evidence type="ECO:0000256" key="2">
    <source>
        <dbReference type="ARBA" id="ARBA00022552"/>
    </source>
</evidence>
<dbReference type="AlphaFoldDB" id="G7VFH1"/>
<evidence type="ECO:0000256" key="5">
    <source>
        <dbReference type="ARBA" id="ARBA00022777"/>
    </source>
</evidence>
<evidence type="ECO:0000313" key="8">
    <source>
        <dbReference type="EMBL" id="AET32977.1"/>
    </source>
</evidence>
<dbReference type="GO" id="GO:0004017">
    <property type="term" value="F:AMP kinase activity"/>
    <property type="evidence" value="ECO:0007669"/>
    <property type="project" value="UniProtKB-UniRule"/>
</dbReference>
<comment type="catalytic activity">
    <reaction evidence="7">
        <text>ATP + H2O = ADP + phosphate + H(+)</text>
        <dbReference type="Rhea" id="RHEA:13065"/>
        <dbReference type="ChEBI" id="CHEBI:15377"/>
        <dbReference type="ChEBI" id="CHEBI:15378"/>
        <dbReference type="ChEBI" id="CHEBI:30616"/>
        <dbReference type="ChEBI" id="CHEBI:43474"/>
        <dbReference type="ChEBI" id="CHEBI:456216"/>
    </reaction>
</comment>
<dbReference type="GO" id="GO:0042274">
    <property type="term" value="P:ribosomal small subunit biogenesis"/>
    <property type="evidence" value="ECO:0007669"/>
    <property type="project" value="UniProtKB-UniRule"/>
</dbReference>
<dbReference type="EC" id="2.7.4.3" evidence="7"/>
<dbReference type="STRING" id="1104324.P186_1558"/>
<comment type="similarity">
    <text evidence="7">Belongs to the adenylate kinase family. AK6 subfamily.</text>
</comment>
<reference evidence="8 9" key="1">
    <citation type="journal article" date="2012" name="J. Bacteriol.">
        <title>Complete genome sequence of strain 1860, a crenarchaeon of the genus pyrobaculum able to grow with various electron acceptors.</title>
        <authorList>
            <person name="Mardanov A.V."/>
            <person name="Gumerov V.M."/>
            <person name="Slobodkina G.B."/>
            <person name="Beletsky A.V."/>
            <person name="Bonch-Osmolovskaya E.A."/>
            <person name="Ravin N.V."/>
            <person name="Skryabin K.G."/>
        </authorList>
    </citation>
    <scope>NUCLEOTIDE SEQUENCE [LARGE SCALE GENOMIC DNA]</scope>
    <source>
        <strain evidence="8 9">1860</strain>
    </source>
</reference>
<sequence length="196" mass="21856">MTCAAPRPKALITGTPGVGKTTHCRKLAEVLSTRCVTVGEVLANTPYVVYIPELATYEISDLARAAEVVCRAVAPGDVVDTHVVELSPDPEAVVVLRKAPDVLFRELVDRGWPLKKVLDNVWAEMLDVVYVKARERWPWAVQIDVTKRSRDETFEAIRRCVVGGGCLDEAVDWLSYAERSGFLEFIERLSRWGRSS</sequence>
<dbReference type="GO" id="GO:0005524">
    <property type="term" value="F:ATP binding"/>
    <property type="evidence" value="ECO:0007669"/>
    <property type="project" value="UniProtKB-UniRule"/>
</dbReference>
<evidence type="ECO:0000313" key="9">
    <source>
        <dbReference type="Proteomes" id="UP000005867"/>
    </source>
</evidence>
<feature type="binding site" evidence="7">
    <location>
        <position position="19"/>
    </location>
    <ligand>
        <name>ATP</name>
        <dbReference type="ChEBI" id="CHEBI:30616"/>
    </ligand>
</feature>
<keyword evidence="2 7" id="KW-0698">rRNA processing</keyword>
<keyword evidence="3 7" id="KW-0808">Transferase</keyword>
<comment type="catalytic activity">
    <reaction evidence="7">
        <text>AMP + ATP = 2 ADP</text>
        <dbReference type="Rhea" id="RHEA:12973"/>
        <dbReference type="ChEBI" id="CHEBI:30616"/>
        <dbReference type="ChEBI" id="CHEBI:456215"/>
        <dbReference type="ChEBI" id="CHEBI:456216"/>
        <dbReference type="EC" id="2.7.4.3"/>
    </reaction>
</comment>
<dbReference type="RefSeq" id="WP_014288803.1">
    <property type="nucleotide sequence ID" value="NC_016645.1"/>
</dbReference>
<feature type="binding site" evidence="7">
    <location>
        <position position="22"/>
    </location>
    <ligand>
        <name>ATP</name>
        <dbReference type="ChEBI" id="CHEBI:30616"/>
    </ligand>
</feature>
<protein>
    <recommendedName>
        <fullName evidence="7">Putative adenylate kinase</fullName>
        <shortName evidence="7">AK</shortName>
        <ecNumber evidence="7">2.7.4.3</ecNumber>
    </recommendedName>
    <alternativeName>
        <fullName evidence="7">ATP-AMP transphosphorylase</fullName>
    </alternativeName>
</protein>
<name>G7VFH1_9CREN</name>
<feature type="binding site" evidence="7">
    <location>
        <position position="20"/>
    </location>
    <ligand>
        <name>ATP</name>
        <dbReference type="ChEBI" id="CHEBI:30616"/>
    </ligand>
</feature>
<dbReference type="OrthoDB" id="8730at2157"/>
<keyword evidence="5 7" id="KW-0418">Kinase</keyword>
<dbReference type="PANTHER" id="PTHR12595:SF0">
    <property type="entry name" value="ADENYLATE KINASE ISOENZYME 6"/>
    <property type="match status" value="1"/>
</dbReference>
<dbReference type="Gene3D" id="3.40.50.300">
    <property type="entry name" value="P-loop containing nucleotide triphosphate hydrolases"/>
    <property type="match status" value="1"/>
</dbReference>
<evidence type="ECO:0000256" key="4">
    <source>
        <dbReference type="ARBA" id="ARBA00022741"/>
    </source>
</evidence>
<dbReference type="EMBL" id="CP003098">
    <property type="protein sequence ID" value="AET32977.1"/>
    <property type="molecule type" value="Genomic_DNA"/>
</dbReference>
<comment type="caution">
    <text evidence="7">Lacks conserved residue(s) required for the propagation of feature annotation.</text>
</comment>
<dbReference type="Proteomes" id="UP000005867">
    <property type="component" value="Chromosome"/>
</dbReference>
<dbReference type="KEGG" id="pyr:P186_1558"/>
<dbReference type="BioCyc" id="PSP1104324:GJSN-1530-MONOMER"/>
<evidence type="ECO:0000256" key="7">
    <source>
        <dbReference type="HAMAP-Rule" id="MF_00039"/>
    </source>
</evidence>
<proteinExistence type="inferred from homology"/>
<dbReference type="GO" id="GO:0006364">
    <property type="term" value="P:rRNA processing"/>
    <property type="evidence" value="ECO:0007669"/>
    <property type="project" value="UniProtKB-KW"/>
</dbReference>
<dbReference type="GeneID" id="11596055"/>